<name>A0A8S0VXP2_CYCAE</name>
<sequence length="121" mass="13361">MASVRPPDSIRPLPVPLSFGVHAIGGTERVNLVGFTVTRTRRLGIVDLHQGTGGVADPPVRDEVIFSLDASAPKLERDPVMERILSMHSRTRGSLEPSGEDYVNDFSFRRKQELNEILAKI</sequence>
<dbReference type="AlphaFoldDB" id="A0A8S0VXP2"/>
<reference evidence="1 2" key="1">
    <citation type="submission" date="2020-01" db="EMBL/GenBank/DDBJ databases">
        <authorList>
            <person name="Gupta K D."/>
        </authorList>
    </citation>
    <scope>NUCLEOTIDE SEQUENCE [LARGE SCALE GENOMIC DNA]</scope>
</reference>
<proteinExistence type="predicted"/>
<keyword evidence="2" id="KW-1185">Reference proteome</keyword>
<gene>
    <name evidence="1" type="ORF">AAE3_LOCUS3561</name>
</gene>
<protein>
    <submittedName>
        <fullName evidence="1">Uncharacterized protein</fullName>
    </submittedName>
</protein>
<evidence type="ECO:0000313" key="2">
    <source>
        <dbReference type="Proteomes" id="UP000467700"/>
    </source>
</evidence>
<dbReference type="EMBL" id="CACVBS010000032">
    <property type="protein sequence ID" value="CAA7261111.1"/>
    <property type="molecule type" value="Genomic_DNA"/>
</dbReference>
<accession>A0A8S0VXP2</accession>
<comment type="caution">
    <text evidence="1">The sequence shown here is derived from an EMBL/GenBank/DDBJ whole genome shotgun (WGS) entry which is preliminary data.</text>
</comment>
<organism evidence="1 2">
    <name type="scientific">Cyclocybe aegerita</name>
    <name type="common">Black poplar mushroom</name>
    <name type="synonym">Agrocybe aegerita</name>
    <dbReference type="NCBI Taxonomy" id="1973307"/>
    <lineage>
        <taxon>Eukaryota</taxon>
        <taxon>Fungi</taxon>
        <taxon>Dikarya</taxon>
        <taxon>Basidiomycota</taxon>
        <taxon>Agaricomycotina</taxon>
        <taxon>Agaricomycetes</taxon>
        <taxon>Agaricomycetidae</taxon>
        <taxon>Agaricales</taxon>
        <taxon>Agaricineae</taxon>
        <taxon>Bolbitiaceae</taxon>
        <taxon>Cyclocybe</taxon>
    </lineage>
</organism>
<dbReference type="Proteomes" id="UP000467700">
    <property type="component" value="Unassembled WGS sequence"/>
</dbReference>
<evidence type="ECO:0000313" key="1">
    <source>
        <dbReference type="EMBL" id="CAA7261111.1"/>
    </source>
</evidence>